<proteinExistence type="predicted"/>
<gene>
    <name evidence="1" type="ORF">DI586_01040</name>
</gene>
<name>A0A2W5FTQ0_9BACT</name>
<organism evidence="1 2">
    <name type="scientific">Micavibrio aeruginosavorus</name>
    <dbReference type="NCBI Taxonomy" id="349221"/>
    <lineage>
        <taxon>Bacteria</taxon>
        <taxon>Pseudomonadati</taxon>
        <taxon>Bdellovibrionota</taxon>
        <taxon>Bdellovibrionia</taxon>
        <taxon>Bdellovibrionales</taxon>
        <taxon>Pseudobdellovibrionaceae</taxon>
        <taxon>Micavibrio</taxon>
    </lineage>
</organism>
<dbReference type="EMBL" id="QFOT01000005">
    <property type="protein sequence ID" value="PZP57207.1"/>
    <property type="molecule type" value="Genomic_DNA"/>
</dbReference>
<evidence type="ECO:0000313" key="2">
    <source>
        <dbReference type="Proteomes" id="UP000249739"/>
    </source>
</evidence>
<accession>A0A2W5FTQ0</accession>
<dbReference type="AlphaFoldDB" id="A0A2W5FTQ0"/>
<reference evidence="1 2" key="1">
    <citation type="submission" date="2017-08" db="EMBL/GenBank/DDBJ databases">
        <title>Infants hospitalized years apart are colonized by the same room-sourced microbial strains.</title>
        <authorList>
            <person name="Brooks B."/>
            <person name="Olm M.R."/>
            <person name="Firek B.A."/>
            <person name="Baker R."/>
            <person name="Thomas B.C."/>
            <person name="Morowitz M.J."/>
            <person name="Banfield J.F."/>
        </authorList>
    </citation>
    <scope>NUCLEOTIDE SEQUENCE [LARGE SCALE GENOMIC DNA]</scope>
    <source>
        <strain evidence="1">S2_006_000_R2_64</strain>
    </source>
</reference>
<sequence length="175" mass="20227">MIVDDEIPVTEENIKRARLLIGAAFWVSKMDPQGGYNASVEERKAITETLRRFMGEKDYREISPVFDAALENYKAWDSWTKDLSNFRYELQTILADVPLSYRQSVYDLAYCVAIRYRERNFILATLASIHVSLKNFLAPDPHRIDLPDYLNISPTEKSALNELAEILNLPQRIIV</sequence>
<protein>
    <submittedName>
        <fullName evidence="1">Uncharacterized protein</fullName>
    </submittedName>
</protein>
<dbReference type="Proteomes" id="UP000249739">
    <property type="component" value="Unassembled WGS sequence"/>
</dbReference>
<comment type="caution">
    <text evidence="1">The sequence shown here is derived from an EMBL/GenBank/DDBJ whole genome shotgun (WGS) entry which is preliminary data.</text>
</comment>
<evidence type="ECO:0000313" key="1">
    <source>
        <dbReference type="EMBL" id="PZP57207.1"/>
    </source>
</evidence>